<evidence type="ECO:0000256" key="1">
    <source>
        <dbReference type="SAM" id="MobiDB-lite"/>
    </source>
</evidence>
<reference evidence="2 3" key="1">
    <citation type="submission" date="2017-06" db="EMBL/GenBank/DDBJ databases">
        <title>Comparative genomic analysis of Ambrosia Fusariam Clade fungi.</title>
        <authorList>
            <person name="Stajich J.E."/>
            <person name="Carrillo J."/>
            <person name="Kijimoto T."/>
            <person name="Eskalen A."/>
            <person name="O'Donnell K."/>
            <person name="Kasson M."/>
        </authorList>
    </citation>
    <scope>NUCLEOTIDE SEQUENCE [LARGE SCALE GENOMIC DNA]</scope>
    <source>
        <strain evidence="2">UCR3666</strain>
    </source>
</reference>
<feature type="compositionally biased region" description="Polar residues" evidence="1">
    <location>
        <begin position="85"/>
        <end position="99"/>
    </location>
</feature>
<keyword evidence="3" id="KW-1185">Reference proteome</keyword>
<dbReference type="EMBL" id="NKUJ01000238">
    <property type="protein sequence ID" value="RMJ09545.1"/>
    <property type="molecule type" value="Genomic_DNA"/>
</dbReference>
<evidence type="ECO:0000313" key="2">
    <source>
        <dbReference type="EMBL" id="RMJ09545.1"/>
    </source>
</evidence>
<comment type="caution">
    <text evidence="2">The sequence shown here is derived from an EMBL/GenBank/DDBJ whole genome shotgun (WGS) entry which is preliminary data.</text>
</comment>
<organism evidence="2 3">
    <name type="scientific">Fusarium kuroshium</name>
    <dbReference type="NCBI Taxonomy" id="2010991"/>
    <lineage>
        <taxon>Eukaryota</taxon>
        <taxon>Fungi</taxon>
        <taxon>Dikarya</taxon>
        <taxon>Ascomycota</taxon>
        <taxon>Pezizomycotina</taxon>
        <taxon>Sordariomycetes</taxon>
        <taxon>Hypocreomycetidae</taxon>
        <taxon>Hypocreales</taxon>
        <taxon>Nectriaceae</taxon>
        <taxon>Fusarium</taxon>
        <taxon>Fusarium solani species complex</taxon>
    </lineage>
</organism>
<gene>
    <name evidence="2" type="ORF">CDV36_010834</name>
</gene>
<accession>A0A3M2RX94</accession>
<feature type="region of interest" description="Disordered" evidence="1">
    <location>
        <begin position="70"/>
        <end position="99"/>
    </location>
</feature>
<proteinExistence type="predicted"/>
<evidence type="ECO:0000313" key="3">
    <source>
        <dbReference type="Proteomes" id="UP000277212"/>
    </source>
</evidence>
<protein>
    <submittedName>
        <fullName evidence="2">Uncharacterized protein</fullName>
    </submittedName>
</protein>
<dbReference type="AlphaFoldDB" id="A0A3M2RX94"/>
<name>A0A3M2RX94_9HYPO</name>
<dbReference type="Proteomes" id="UP000277212">
    <property type="component" value="Unassembled WGS sequence"/>
</dbReference>
<sequence length="99" mass="11013">MRPRKYRFTLTCILDLTRTTDVPRSPSPASPPAIDVSLDNTPAMRTCSRLLRPELILELALICRNSVMDGWSAPDLRPLPDERTSTTGGTCTSPRELTQ</sequence>